<dbReference type="GO" id="GO:0008830">
    <property type="term" value="F:dTDP-4-dehydrorhamnose 3,5-epimerase activity"/>
    <property type="evidence" value="ECO:0007669"/>
    <property type="project" value="UniProtKB-EC"/>
</dbReference>
<dbReference type="GO" id="GO:0005829">
    <property type="term" value="C:cytosol"/>
    <property type="evidence" value="ECO:0007669"/>
    <property type="project" value="TreeGrafter"/>
</dbReference>
<comment type="function">
    <text evidence="2">Catalyzes the epimerization of the C3' and C5'positions of dTDP-6-deoxy-D-xylo-4-hexulose, forming dTDP-6-deoxy-L-lyxo-4-hexulose.</text>
</comment>
<evidence type="ECO:0000256" key="3">
    <source>
        <dbReference type="ARBA" id="ARBA00012098"/>
    </source>
</evidence>
<evidence type="ECO:0000256" key="8">
    <source>
        <dbReference type="PIRSR" id="PIRSR600888-3"/>
    </source>
</evidence>
<evidence type="ECO:0000256" key="1">
    <source>
        <dbReference type="ARBA" id="ARBA00001298"/>
    </source>
</evidence>
<protein>
    <recommendedName>
        <fullName evidence="4">dTDP-4-dehydrorhamnose 3,5-epimerase</fullName>
        <ecNumber evidence="3">5.1.3.13</ecNumber>
    </recommendedName>
    <alternativeName>
        <fullName evidence="6">Thymidine diphospho-4-keto-rhamnose 3,5-epimerase</fullName>
    </alternativeName>
    <alternativeName>
        <fullName evidence="5">dTDP-4-keto-6-deoxyglucose 3,5-epimerase</fullName>
    </alternativeName>
    <alternativeName>
        <fullName evidence="7">dTDP-6-deoxy-D-xylo-4-hexulose 3,5-epimerase</fullName>
    </alternativeName>
</protein>
<dbReference type="HOGENOM" id="CLU_090940_4_2_6"/>
<dbReference type="GO" id="GO:0000271">
    <property type="term" value="P:polysaccharide biosynthetic process"/>
    <property type="evidence" value="ECO:0007669"/>
    <property type="project" value="TreeGrafter"/>
</dbReference>
<dbReference type="KEGG" id="gni:GNIT_2537"/>
<dbReference type="InterPro" id="IPR014710">
    <property type="entry name" value="RmlC-like_jellyroll"/>
</dbReference>
<dbReference type="InterPro" id="IPR011051">
    <property type="entry name" value="RmlC_Cupin_sf"/>
</dbReference>
<dbReference type="STRING" id="1085623.GNIT_2537"/>
<name>G4QM63_GLANF</name>
<evidence type="ECO:0000256" key="4">
    <source>
        <dbReference type="ARBA" id="ARBA00019595"/>
    </source>
</evidence>
<dbReference type="EC" id="5.1.3.13" evidence="3"/>
<dbReference type="PANTHER" id="PTHR21047:SF2">
    <property type="entry name" value="THYMIDINE DIPHOSPHO-4-KETO-RHAMNOSE 3,5-EPIMERASE"/>
    <property type="match status" value="1"/>
</dbReference>
<sequence>MRVTDGAVFDVAVDVRKNSATYGKWVSVELSADNKRQLWVPAGFAHGFYVMTEFADFNYKCTDYYHPQSEISIKHDDATLNIQWPFVDGVETSLSAKDIDGLAFEKAPTLDL</sequence>
<evidence type="ECO:0000313" key="10">
    <source>
        <dbReference type="Proteomes" id="UP000009282"/>
    </source>
</evidence>
<dbReference type="AlphaFoldDB" id="G4QM63"/>
<gene>
    <name evidence="9" type="primary">rfbC</name>
    <name evidence="9" type="ordered locus">GNIT_2537</name>
</gene>
<dbReference type="EMBL" id="CP003060">
    <property type="protein sequence ID" value="AEP30634.1"/>
    <property type="molecule type" value="Genomic_DNA"/>
</dbReference>
<dbReference type="PANTHER" id="PTHR21047">
    <property type="entry name" value="DTDP-6-DEOXY-D-GLUCOSE-3,5 EPIMERASE"/>
    <property type="match status" value="1"/>
</dbReference>
<evidence type="ECO:0000256" key="7">
    <source>
        <dbReference type="ARBA" id="ARBA00033311"/>
    </source>
</evidence>
<evidence type="ECO:0000256" key="6">
    <source>
        <dbReference type="ARBA" id="ARBA00031424"/>
    </source>
</evidence>
<evidence type="ECO:0000256" key="5">
    <source>
        <dbReference type="ARBA" id="ARBA00029758"/>
    </source>
</evidence>
<dbReference type="GO" id="GO:0019305">
    <property type="term" value="P:dTDP-rhamnose biosynthetic process"/>
    <property type="evidence" value="ECO:0007669"/>
    <property type="project" value="TreeGrafter"/>
</dbReference>
<accession>G4QM63</accession>
<dbReference type="Pfam" id="PF00908">
    <property type="entry name" value="dTDP_sugar_isom"/>
    <property type="match status" value="1"/>
</dbReference>
<dbReference type="eggNOG" id="COG1898">
    <property type="taxonomic scope" value="Bacteria"/>
</dbReference>
<feature type="site" description="Participates in a stacking interaction with the thymidine ring of dTDP-4-oxo-6-deoxyglucose" evidence="8">
    <location>
        <position position="65"/>
    </location>
</feature>
<evidence type="ECO:0000313" key="9">
    <source>
        <dbReference type="EMBL" id="AEP30634.1"/>
    </source>
</evidence>
<organism evidence="9 10">
    <name type="scientific">Glaciecola nitratireducens (strain JCM 12485 / KCTC 12276 / FR1064)</name>
    <dbReference type="NCBI Taxonomy" id="1085623"/>
    <lineage>
        <taxon>Bacteria</taxon>
        <taxon>Pseudomonadati</taxon>
        <taxon>Pseudomonadota</taxon>
        <taxon>Gammaproteobacteria</taxon>
        <taxon>Alteromonadales</taxon>
        <taxon>Alteromonadaceae</taxon>
        <taxon>Brumicola</taxon>
    </lineage>
</organism>
<evidence type="ECO:0000256" key="2">
    <source>
        <dbReference type="ARBA" id="ARBA00001997"/>
    </source>
</evidence>
<dbReference type="SUPFAM" id="SSF51182">
    <property type="entry name" value="RmlC-like cupins"/>
    <property type="match status" value="1"/>
</dbReference>
<reference evidence="9 10" key="1">
    <citation type="journal article" date="2011" name="J. Bacteriol.">
        <title>Complete genome sequence of seawater bacterium Glaciecola nitratireducens FR1064T.</title>
        <authorList>
            <person name="Bian F."/>
            <person name="Qin Q.L."/>
            <person name="Xie B.B."/>
            <person name="Shu Y.L."/>
            <person name="Zhang X.Y."/>
            <person name="Yu Y."/>
            <person name="Chen B."/>
            <person name="Chen X.L."/>
            <person name="Zhou B.C."/>
            <person name="Zhang Y.Z."/>
        </authorList>
    </citation>
    <scope>NUCLEOTIDE SEQUENCE [LARGE SCALE GENOMIC DNA]</scope>
    <source>
        <strain evidence="10">JCM 12485 / KCTC 12276 / FR1064</strain>
    </source>
</reference>
<dbReference type="Gene3D" id="2.60.120.10">
    <property type="entry name" value="Jelly Rolls"/>
    <property type="match status" value="1"/>
</dbReference>
<dbReference type="Proteomes" id="UP000009282">
    <property type="component" value="Chromosome"/>
</dbReference>
<dbReference type="InterPro" id="IPR000888">
    <property type="entry name" value="RmlC-like"/>
</dbReference>
<comment type="catalytic activity">
    <reaction evidence="1">
        <text>dTDP-4-dehydro-6-deoxy-alpha-D-glucose = dTDP-4-dehydro-beta-L-rhamnose</text>
        <dbReference type="Rhea" id="RHEA:16969"/>
        <dbReference type="ChEBI" id="CHEBI:57649"/>
        <dbReference type="ChEBI" id="CHEBI:62830"/>
        <dbReference type="EC" id="5.1.3.13"/>
    </reaction>
</comment>
<dbReference type="OrthoDB" id="9800680at2"/>
<proteinExistence type="predicted"/>
<keyword evidence="10" id="KW-1185">Reference proteome</keyword>